<feature type="compositionally biased region" description="Pro residues" evidence="1">
    <location>
        <begin position="42"/>
        <end position="52"/>
    </location>
</feature>
<gene>
    <name evidence="2" type="ORF">ACFQZU_19590</name>
</gene>
<sequence length="67" mass="6672">MEDDRRPSGAGDPSSPPPPDQHDAPAKNPEPGTAPHVGTPRVPAPGGPPPHSPAFEPQRPGSGEGGA</sequence>
<comment type="caution">
    <text evidence="2">The sequence shown here is derived from an EMBL/GenBank/DDBJ whole genome shotgun (WGS) entry which is preliminary data.</text>
</comment>
<evidence type="ECO:0000313" key="3">
    <source>
        <dbReference type="Proteomes" id="UP001596956"/>
    </source>
</evidence>
<organism evidence="2 3">
    <name type="scientific">Streptomonospora algeriensis</name>
    <dbReference type="NCBI Taxonomy" id="995084"/>
    <lineage>
        <taxon>Bacteria</taxon>
        <taxon>Bacillati</taxon>
        <taxon>Actinomycetota</taxon>
        <taxon>Actinomycetes</taxon>
        <taxon>Streptosporangiales</taxon>
        <taxon>Nocardiopsidaceae</taxon>
        <taxon>Streptomonospora</taxon>
    </lineage>
</organism>
<accession>A0ABW3BJF9</accession>
<feature type="region of interest" description="Disordered" evidence="1">
    <location>
        <begin position="1"/>
        <end position="67"/>
    </location>
</feature>
<feature type="non-terminal residue" evidence="2">
    <location>
        <position position="67"/>
    </location>
</feature>
<keyword evidence="3" id="KW-1185">Reference proteome</keyword>
<dbReference type="Proteomes" id="UP001596956">
    <property type="component" value="Unassembled WGS sequence"/>
</dbReference>
<name>A0ABW3BJF9_9ACTN</name>
<dbReference type="EMBL" id="JBHTHR010000934">
    <property type="protein sequence ID" value="MFD0803508.1"/>
    <property type="molecule type" value="Genomic_DNA"/>
</dbReference>
<evidence type="ECO:0000256" key="1">
    <source>
        <dbReference type="SAM" id="MobiDB-lite"/>
    </source>
</evidence>
<reference evidence="3" key="1">
    <citation type="journal article" date="2019" name="Int. J. Syst. Evol. Microbiol.">
        <title>The Global Catalogue of Microorganisms (GCM) 10K type strain sequencing project: providing services to taxonomists for standard genome sequencing and annotation.</title>
        <authorList>
            <consortium name="The Broad Institute Genomics Platform"/>
            <consortium name="The Broad Institute Genome Sequencing Center for Infectious Disease"/>
            <person name="Wu L."/>
            <person name="Ma J."/>
        </authorList>
    </citation>
    <scope>NUCLEOTIDE SEQUENCE [LARGE SCALE GENOMIC DNA]</scope>
    <source>
        <strain evidence="3">CCUG 63369</strain>
    </source>
</reference>
<protein>
    <submittedName>
        <fullName evidence="2">Sigma-70 family RNA polymerase sigma factor</fullName>
    </submittedName>
</protein>
<evidence type="ECO:0000313" key="2">
    <source>
        <dbReference type="EMBL" id="MFD0803508.1"/>
    </source>
</evidence>
<proteinExistence type="predicted"/>